<feature type="region of interest" description="Disordered" evidence="1">
    <location>
        <begin position="230"/>
        <end position="261"/>
    </location>
</feature>
<dbReference type="SUPFAM" id="SSF54695">
    <property type="entry name" value="POZ domain"/>
    <property type="match status" value="1"/>
</dbReference>
<dbReference type="InterPro" id="IPR042833">
    <property type="entry name" value="BTBD16"/>
</dbReference>
<name>L5KL37_PTEAL</name>
<evidence type="ECO:0000313" key="4">
    <source>
        <dbReference type="Proteomes" id="UP000010552"/>
    </source>
</evidence>
<dbReference type="EMBL" id="KB030700">
    <property type="protein sequence ID" value="ELK11273.1"/>
    <property type="molecule type" value="Genomic_DNA"/>
</dbReference>
<feature type="domain" description="BTBDG BTB/POZ" evidence="2">
    <location>
        <begin position="44"/>
        <end position="149"/>
    </location>
</feature>
<dbReference type="InterPro" id="IPR011333">
    <property type="entry name" value="SKP1/BTB/POZ_sf"/>
</dbReference>
<reference evidence="4" key="1">
    <citation type="journal article" date="2013" name="Science">
        <title>Comparative analysis of bat genomes provides insight into the evolution of flight and immunity.</title>
        <authorList>
            <person name="Zhang G."/>
            <person name="Cowled C."/>
            <person name="Shi Z."/>
            <person name="Huang Z."/>
            <person name="Bishop-Lilly K.A."/>
            <person name="Fang X."/>
            <person name="Wynne J.W."/>
            <person name="Xiong Z."/>
            <person name="Baker M.L."/>
            <person name="Zhao W."/>
            <person name="Tachedjian M."/>
            <person name="Zhu Y."/>
            <person name="Zhou P."/>
            <person name="Jiang X."/>
            <person name="Ng J."/>
            <person name="Yang L."/>
            <person name="Wu L."/>
            <person name="Xiao J."/>
            <person name="Feng Y."/>
            <person name="Chen Y."/>
            <person name="Sun X."/>
            <person name="Zhang Y."/>
            <person name="Marsh G.A."/>
            <person name="Crameri G."/>
            <person name="Broder C.C."/>
            <person name="Frey K.G."/>
            <person name="Wang L.F."/>
            <person name="Wang J."/>
        </authorList>
    </citation>
    <scope>NUCLEOTIDE SEQUENCE [LARGE SCALE GENOMIC DNA]</scope>
</reference>
<keyword evidence="4" id="KW-1185">Reference proteome</keyword>
<dbReference type="PANTHER" id="PTHR46843">
    <property type="entry name" value="BTB/POZ DOMAIN-CONTAINING PROTEIN 16"/>
    <property type="match status" value="1"/>
</dbReference>
<dbReference type="Proteomes" id="UP000010552">
    <property type="component" value="Unassembled WGS sequence"/>
</dbReference>
<gene>
    <name evidence="3" type="ORF">PAL_GLEAN10003429</name>
</gene>
<dbReference type="Gene3D" id="3.30.710.10">
    <property type="entry name" value="Potassium Channel Kv1.1, Chain A"/>
    <property type="match status" value="1"/>
</dbReference>
<evidence type="ECO:0000313" key="3">
    <source>
        <dbReference type="EMBL" id="ELK11273.1"/>
    </source>
</evidence>
<dbReference type="InParanoid" id="L5KL37"/>
<sequence>MCKAMSIDFDDALKDPDRSKHLSCTTADLPLPLAVLGRCGSRGRLRQSETLTKLYLVALGEDTSDPVEELEKLLQAPAPRRSKERPPVKKMIISLKINDPLVTKVAFATALKNLYVSQAEVDLDEVLGVLASAHTLQFSSLFQRCVAMMMKGLEPSNINSFYLTGRKYKEEQLIAACEKWLEVNLVPLMGTQIHLRKIPKELLHKVLRSPRVLKIEVGGTAFEETLGTRVPEAAPGPRAGGRGHCPTGVFSHPAVEQELHS</sequence>
<dbReference type="InterPro" id="IPR056426">
    <property type="entry name" value="BTB_BTBDG"/>
</dbReference>
<dbReference type="Pfam" id="PF23998">
    <property type="entry name" value="BTB_BTBDG"/>
    <property type="match status" value="1"/>
</dbReference>
<protein>
    <submittedName>
        <fullName evidence="3">BTB/POZ domain-containing protein 16</fullName>
    </submittedName>
</protein>
<dbReference type="STRING" id="9402.L5KL37"/>
<proteinExistence type="predicted"/>
<dbReference type="PANTHER" id="PTHR46843:SF1">
    <property type="entry name" value="BTB_POZ DOMAIN-CONTAINING PROTEIN 16"/>
    <property type="match status" value="1"/>
</dbReference>
<accession>L5KL37</accession>
<dbReference type="AlphaFoldDB" id="L5KL37"/>
<organism evidence="3 4">
    <name type="scientific">Pteropus alecto</name>
    <name type="common">Black flying fox</name>
    <dbReference type="NCBI Taxonomy" id="9402"/>
    <lineage>
        <taxon>Eukaryota</taxon>
        <taxon>Metazoa</taxon>
        <taxon>Chordata</taxon>
        <taxon>Craniata</taxon>
        <taxon>Vertebrata</taxon>
        <taxon>Euteleostomi</taxon>
        <taxon>Mammalia</taxon>
        <taxon>Eutheria</taxon>
        <taxon>Laurasiatheria</taxon>
        <taxon>Chiroptera</taxon>
        <taxon>Yinpterochiroptera</taxon>
        <taxon>Pteropodoidea</taxon>
        <taxon>Pteropodidae</taxon>
        <taxon>Pteropodinae</taxon>
        <taxon>Pteropus</taxon>
    </lineage>
</organism>
<evidence type="ECO:0000259" key="2">
    <source>
        <dbReference type="Pfam" id="PF23998"/>
    </source>
</evidence>
<evidence type="ECO:0000256" key="1">
    <source>
        <dbReference type="SAM" id="MobiDB-lite"/>
    </source>
</evidence>